<gene>
    <name evidence="2" type="primary">ICOSLG</name>
</gene>
<name>A0AC55CKJ1_ECHTE</name>
<evidence type="ECO:0000313" key="1">
    <source>
        <dbReference type="Proteomes" id="UP000694863"/>
    </source>
</evidence>
<proteinExistence type="predicted"/>
<reference evidence="2" key="1">
    <citation type="submission" date="2025-08" db="UniProtKB">
        <authorList>
            <consortium name="RefSeq"/>
        </authorList>
    </citation>
    <scope>IDENTIFICATION</scope>
</reference>
<dbReference type="RefSeq" id="XP_045140760.1">
    <property type="nucleotide sequence ID" value="XM_045284825.1"/>
</dbReference>
<organism evidence="1 2">
    <name type="scientific">Echinops telfairi</name>
    <name type="common">Lesser hedgehog tenrec</name>
    <dbReference type="NCBI Taxonomy" id="9371"/>
    <lineage>
        <taxon>Eukaryota</taxon>
        <taxon>Metazoa</taxon>
        <taxon>Chordata</taxon>
        <taxon>Craniata</taxon>
        <taxon>Vertebrata</taxon>
        <taxon>Euteleostomi</taxon>
        <taxon>Mammalia</taxon>
        <taxon>Eutheria</taxon>
        <taxon>Afrotheria</taxon>
        <taxon>Tenrecidae</taxon>
        <taxon>Tenrecinae</taxon>
        <taxon>Echinops</taxon>
    </lineage>
</organism>
<protein>
    <submittedName>
        <fullName evidence="2">ICOS ligand isoform X1</fullName>
    </submittedName>
</protein>
<dbReference type="Proteomes" id="UP000694863">
    <property type="component" value="Unplaced"/>
</dbReference>
<keyword evidence="1" id="KW-1185">Reference proteome</keyword>
<evidence type="ECO:0000313" key="2">
    <source>
        <dbReference type="RefSeq" id="XP_045140760.1"/>
    </source>
</evidence>
<accession>A0AC55CKJ1</accession>
<sequence length="323" mass="36311">MSRGPRPPRPRGRPTLRLRSPVLLLLLLSGLRADGPRAGIQEKEVQGMVGSSVELSCIYPEGTNFDLNDFYVYWQINEPKTVVTYYLPGNSSPGHEDNHYQHRAELSLHRMERGDFSLQLRNITLQDEQRFHCVVIRKSKGFDKVLEVLVKLHVAANYSMPVVSTPTAPSQDEEVTFTCTSTNGYPQPKVYWVNRTDNSLLDEALQNNTVFLNERGLYNVVSVLRVRWAPTVNVQCCIENELLHQNLTSSSQIREDSDFSSGRITDIPPFKDQERVPVVLIILGTLALITGVAVGLLCRKRCSCGNYTGARSARPEFEPNGPL</sequence>